<dbReference type="NCBIfam" id="TIGR00727">
    <property type="entry name" value="ISP4_OPT"/>
    <property type="match status" value="1"/>
</dbReference>
<evidence type="ECO:0000313" key="11">
    <source>
        <dbReference type="Proteomes" id="UP001565368"/>
    </source>
</evidence>
<feature type="transmembrane region" description="Helical" evidence="9">
    <location>
        <begin position="146"/>
        <end position="166"/>
    </location>
</feature>
<keyword evidence="3" id="KW-0813">Transport</keyword>
<dbReference type="InterPro" id="IPR004813">
    <property type="entry name" value="OPT"/>
</dbReference>
<dbReference type="EMBL" id="JBBXJM010000004">
    <property type="protein sequence ID" value="KAL1408600.1"/>
    <property type="molecule type" value="Genomic_DNA"/>
</dbReference>
<proteinExistence type="inferred from homology"/>
<evidence type="ECO:0000256" key="4">
    <source>
        <dbReference type="ARBA" id="ARBA00022692"/>
    </source>
</evidence>
<feature type="transmembrane region" description="Helical" evidence="9">
    <location>
        <begin position="802"/>
        <end position="826"/>
    </location>
</feature>
<evidence type="ECO:0000256" key="1">
    <source>
        <dbReference type="ARBA" id="ARBA00004141"/>
    </source>
</evidence>
<feature type="transmembrane region" description="Helical" evidence="9">
    <location>
        <begin position="547"/>
        <end position="567"/>
    </location>
</feature>
<evidence type="ECO:0000256" key="2">
    <source>
        <dbReference type="ARBA" id="ARBA00008807"/>
    </source>
</evidence>
<feature type="transmembrane region" description="Helical" evidence="9">
    <location>
        <begin position="723"/>
        <end position="743"/>
    </location>
</feature>
<feature type="transmembrane region" description="Helical" evidence="9">
    <location>
        <begin position="691"/>
        <end position="711"/>
    </location>
</feature>
<dbReference type="InterPro" id="IPR004648">
    <property type="entry name" value="Oligpept_transpt"/>
</dbReference>
<keyword evidence="4 9" id="KW-0812">Transmembrane</keyword>
<keyword evidence="5" id="KW-0571">Peptide transport</keyword>
<comment type="similarity">
    <text evidence="2">Belongs to the oligopeptide OPT transporter family.</text>
</comment>
<dbReference type="Proteomes" id="UP001565368">
    <property type="component" value="Unassembled WGS sequence"/>
</dbReference>
<name>A0ABR3Q1L9_9TREE</name>
<dbReference type="PANTHER" id="PTHR22601">
    <property type="entry name" value="ISP4 LIKE PROTEIN"/>
    <property type="match status" value="1"/>
</dbReference>
<protein>
    <recommendedName>
        <fullName evidence="12">OPT family small oligopeptide transporter</fullName>
    </recommendedName>
</protein>
<reference evidence="10 11" key="1">
    <citation type="submission" date="2023-08" db="EMBL/GenBank/DDBJ databases">
        <title>Annotated Genome Sequence of Vanrija albida AlHP1.</title>
        <authorList>
            <person name="Herzog R."/>
        </authorList>
    </citation>
    <scope>NUCLEOTIDE SEQUENCE [LARGE SCALE GENOMIC DNA]</scope>
    <source>
        <strain evidence="10 11">AlHP1</strain>
    </source>
</reference>
<evidence type="ECO:0000256" key="6">
    <source>
        <dbReference type="ARBA" id="ARBA00022927"/>
    </source>
</evidence>
<feature type="transmembrane region" description="Helical" evidence="9">
    <location>
        <begin position="773"/>
        <end position="790"/>
    </location>
</feature>
<feature type="transmembrane region" description="Helical" evidence="9">
    <location>
        <begin position="323"/>
        <end position="342"/>
    </location>
</feature>
<organism evidence="10 11">
    <name type="scientific">Vanrija albida</name>
    <dbReference type="NCBI Taxonomy" id="181172"/>
    <lineage>
        <taxon>Eukaryota</taxon>
        <taxon>Fungi</taxon>
        <taxon>Dikarya</taxon>
        <taxon>Basidiomycota</taxon>
        <taxon>Agaricomycotina</taxon>
        <taxon>Tremellomycetes</taxon>
        <taxon>Trichosporonales</taxon>
        <taxon>Trichosporonaceae</taxon>
        <taxon>Vanrija</taxon>
    </lineage>
</organism>
<gene>
    <name evidence="10" type="ORF">Q8F55_005413</name>
</gene>
<feature type="transmembrane region" description="Helical" evidence="9">
    <location>
        <begin position="475"/>
        <end position="495"/>
    </location>
</feature>
<evidence type="ECO:0000256" key="9">
    <source>
        <dbReference type="SAM" id="Phobius"/>
    </source>
</evidence>
<comment type="subcellular location">
    <subcellularLocation>
        <location evidence="1">Membrane</location>
        <topology evidence="1">Multi-pass membrane protein</topology>
    </subcellularLocation>
</comment>
<keyword evidence="8 9" id="KW-0472">Membrane</keyword>
<comment type="caution">
    <text evidence="10">The sequence shown here is derived from an EMBL/GenBank/DDBJ whole genome shotgun (WGS) entry which is preliminary data.</text>
</comment>
<evidence type="ECO:0000256" key="7">
    <source>
        <dbReference type="ARBA" id="ARBA00022989"/>
    </source>
</evidence>
<feature type="transmembrane region" description="Helical" evidence="9">
    <location>
        <begin position="657"/>
        <end position="679"/>
    </location>
</feature>
<keyword evidence="6" id="KW-0653">Protein transport</keyword>
<dbReference type="RefSeq" id="XP_069208544.1">
    <property type="nucleotide sequence ID" value="XM_069353902.1"/>
</dbReference>
<evidence type="ECO:0000256" key="5">
    <source>
        <dbReference type="ARBA" id="ARBA00022856"/>
    </source>
</evidence>
<sequence>MGITEHEKSSTEGIGEKEKNAGTVDVLYAEDGAIDDLTKHGDMTATELIDAEEQLETMPLDRTVAVISQLYKLHESDQNFDFELLFRMDKFLHDPEVLQHPEQHGALVHEMRLEALIATTNSPYAIVRAVAPATDDPDMPALTIRVWVIGLVYSCIGAFVNQLFVFRNPPVSLSVSTAQLLAYPAGKLFEKILPDVGITLFGKRHSLNPGRFNLKEHMLITIMANVSFGSAYTADIVFVQALPFYFDQAYARGFSYQALNTLGSNLVGYGLAGLTRRFIVYPSYCVWPGSLSTIAMNKAFHTNDSSPIPGPFGRMYRWTMRRAFYIIFLVGFVYWWFPGFIWQNLTYFNWMEWIAPSNVVYAQMVSSNLDQGLGINPWPSFDWNFIQAQVTPLVTPLYTVMNKFLGMLFGLFMICGIYYTNTFNTAYLPINDNHVWANNGKRYNVTRILSGPQRLFDNDKYQQYSEPYMAAGNMVVYFWFFAVYSATITYVVIFHRHEIAYSFRMVFRDLLSVFKRRNVEQTDEHADDIAEDIHYRLMKSYKEVPEWWYFIILCGALALGMAGVGAYDTGVTMAVVIYGVIMALIFMVPIGLVYAVTYNEVTLNVLAEFIGGAMIPGNALAMSYFKMYGYITTAQAIGFASDLKLAHYVHIAPRLTFWAQLIPTIVCSLLQAGIFDFVMGFKNVCTNEASFGMSCPGVNTFFTAAVFYGTLGPKRVFGTGGRYTCLLIGFPVGFLMVLMYWGLKKAFPKSKLVRALHPALIASGGLQWAPYNLSHMVQAVYVSFLSWAVIKKRYLAFWSRYNYILATSLNAAIAILAVIIFFGLSIPNVTIDWWGNNPDKEDSCAGRGGCRYMAVPEKGYFGPEKGHFR</sequence>
<accession>A0ABR3Q1L9</accession>
<evidence type="ECO:0000256" key="3">
    <source>
        <dbReference type="ARBA" id="ARBA00022448"/>
    </source>
</evidence>
<evidence type="ECO:0008006" key="12">
    <source>
        <dbReference type="Google" id="ProtNLM"/>
    </source>
</evidence>
<dbReference type="Pfam" id="PF03169">
    <property type="entry name" value="OPT"/>
    <property type="match status" value="1"/>
</dbReference>
<feature type="transmembrane region" description="Helical" evidence="9">
    <location>
        <begin position="574"/>
        <end position="596"/>
    </location>
</feature>
<keyword evidence="7 9" id="KW-1133">Transmembrane helix</keyword>
<evidence type="ECO:0000313" key="10">
    <source>
        <dbReference type="EMBL" id="KAL1408600.1"/>
    </source>
</evidence>
<keyword evidence="11" id="KW-1185">Reference proteome</keyword>
<feature type="transmembrane region" description="Helical" evidence="9">
    <location>
        <begin position="400"/>
        <end position="419"/>
    </location>
</feature>
<dbReference type="GeneID" id="95986456"/>
<dbReference type="NCBIfam" id="TIGR00728">
    <property type="entry name" value="OPT_sfam"/>
    <property type="match status" value="1"/>
</dbReference>
<evidence type="ECO:0000256" key="8">
    <source>
        <dbReference type="ARBA" id="ARBA00023136"/>
    </source>
</evidence>